<evidence type="ECO:0000313" key="2">
    <source>
        <dbReference type="Proteomes" id="UP000231292"/>
    </source>
</evidence>
<evidence type="ECO:0000313" key="1">
    <source>
        <dbReference type="EMBL" id="PIP19665.1"/>
    </source>
</evidence>
<dbReference type="EMBL" id="PCRK01000029">
    <property type="protein sequence ID" value="PIP19665.1"/>
    <property type="molecule type" value="Genomic_DNA"/>
</dbReference>
<dbReference type="InterPro" id="IPR036249">
    <property type="entry name" value="Thioredoxin-like_sf"/>
</dbReference>
<gene>
    <name evidence="1" type="ORF">COX41_01680</name>
</gene>
<name>A0A2G9YKA4_9BACT</name>
<proteinExistence type="predicted"/>
<protein>
    <recommendedName>
        <fullName evidence="3">Thioredoxin-like fold domain-containing protein</fullName>
    </recommendedName>
</protein>
<evidence type="ECO:0008006" key="3">
    <source>
        <dbReference type="Google" id="ProtNLM"/>
    </source>
</evidence>
<sequence>MLHILAVVIIVFLFLNPASLKAGFFEEKDTSVQESGCGECSKETVNLNSDLKAKVGAIERAISNNFNKKEDTYGNEIVLFIDLTNNSSDVAVNALVKFKKDNPTWKIRGVILGSQKNLKEKLLEKQKFFSNGIEFSIDLSGRLAKEFGIFKTPAYVIIYKGKHHKFTGFIDLNDEISKLDK</sequence>
<dbReference type="AlphaFoldDB" id="A0A2G9YKA4"/>
<accession>A0A2G9YKA4</accession>
<comment type="caution">
    <text evidence="1">The sequence shown here is derived from an EMBL/GenBank/DDBJ whole genome shotgun (WGS) entry which is preliminary data.</text>
</comment>
<reference evidence="1 2" key="1">
    <citation type="submission" date="2017-09" db="EMBL/GenBank/DDBJ databases">
        <title>Depth-based differentiation of microbial function through sediment-hosted aquifers and enrichment of novel symbionts in the deep terrestrial subsurface.</title>
        <authorList>
            <person name="Probst A.J."/>
            <person name="Ladd B."/>
            <person name="Jarett J.K."/>
            <person name="Geller-Mcgrath D.E."/>
            <person name="Sieber C.M."/>
            <person name="Emerson J.B."/>
            <person name="Anantharaman K."/>
            <person name="Thomas B.C."/>
            <person name="Malmstrom R."/>
            <person name="Stieglmeier M."/>
            <person name="Klingl A."/>
            <person name="Woyke T."/>
            <person name="Ryan C.M."/>
            <person name="Banfield J.F."/>
        </authorList>
    </citation>
    <scope>NUCLEOTIDE SEQUENCE [LARGE SCALE GENOMIC DNA]</scope>
    <source>
        <strain evidence="1">CG23_combo_of_CG06-09_8_20_14_all_41_10</strain>
    </source>
</reference>
<organism evidence="1 2">
    <name type="scientific">Candidatus Sherwoodlollariibacterium unditelluris</name>
    <dbReference type="NCBI Taxonomy" id="1974757"/>
    <lineage>
        <taxon>Bacteria</taxon>
        <taxon>Pseudomonadati</taxon>
        <taxon>Candidatus Omnitrophota</taxon>
        <taxon>Candidatus Sherwoodlollariibacterium</taxon>
    </lineage>
</organism>
<dbReference type="Proteomes" id="UP000231292">
    <property type="component" value="Unassembled WGS sequence"/>
</dbReference>
<dbReference type="SUPFAM" id="SSF52833">
    <property type="entry name" value="Thioredoxin-like"/>
    <property type="match status" value="1"/>
</dbReference>